<keyword evidence="8" id="KW-0210">Decarboxylase</keyword>
<evidence type="ECO:0000256" key="2">
    <source>
        <dbReference type="ARBA" id="ARBA00001920"/>
    </source>
</evidence>
<name>A0ABR0D437_9LAMI</name>
<protein>
    <recommendedName>
        <fullName evidence="6">pyruvate decarboxylase</fullName>
        <ecNumber evidence="6">4.1.1.1</ecNumber>
    </recommendedName>
</protein>
<keyword evidence="11" id="KW-0456">Lyase</keyword>
<evidence type="ECO:0000256" key="1">
    <source>
        <dbReference type="ARBA" id="ARBA00001041"/>
    </source>
</evidence>
<dbReference type="EMBL" id="JAYDYQ010002534">
    <property type="protein sequence ID" value="KAK4483794.1"/>
    <property type="molecule type" value="Genomic_DNA"/>
</dbReference>
<evidence type="ECO:0000256" key="8">
    <source>
        <dbReference type="ARBA" id="ARBA00022793"/>
    </source>
</evidence>
<evidence type="ECO:0000256" key="9">
    <source>
        <dbReference type="ARBA" id="ARBA00022842"/>
    </source>
</evidence>
<evidence type="ECO:0000256" key="5">
    <source>
        <dbReference type="ARBA" id="ARBA00011881"/>
    </source>
</evidence>
<dbReference type="PANTHER" id="PTHR43452:SF6">
    <property type="entry name" value="PYRUVATE DECARBOXYLASE 2"/>
    <property type="match status" value="1"/>
</dbReference>
<evidence type="ECO:0000256" key="6">
    <source>
        <dbReference type="ARBA" id="ARBA00013202"/>
    </source>
</evidence>
<comment type="catalytic activity">
    <reaction evidence="1">
        <text>a 2-oxocarboxylate + H(+) = an aldehyde + CO2</text>
        <dbReference type="Rhea" id="RHEA:11628"/>
        <dbReference type="ChEBI" id="CHEBI:15378"/>
        <dbReference type="ChEBI" id="CHEBI:16526"/>
        <dbReference type="ChEBI" id="CHEBI:17478"/>
        <dbReference type="ChEBI" id="CHEBI:35179"/>
        <dbReference type="EC" id="4.1.1.1"/>
    </reaction>
</comment>
<accession>A0ABR0D437</accession>
<comment type="subunit">
    <text evidence="5">Homotetramer.</text>
</comment>
<proteinExistence type="inferred from homology"/>
<dbReference type="InterPro" id="IPR029061">
    <property type="entry name" value="THDP-binding"/>
</dbReference>
<evidence type="ECO:0000313" key="13">
    <source>
        <dbReference type="Proteomes" id="UP001291926"/>
    </source>
</evidence>
<dbReference type="PANTHER" id="PTHR43452">
    <property type="entry name" value="PYRUVATE DECARBOXYLASE"/>
    <property type="match status" value="1"/>
</dbReference>
<keyword evidence="9" id="KW-0460">Magnesium</keyword>
<comment type="similarity">
    <text evidence="4">Belongs to the TPP enzyme family.</text>
</comment>
<keyword evidence="13" id="KW-1185">Reference proteome</keyword>
<evidence type="ECO:0000313" key="12">
    <source>
        <dbReference type="EMBL" id="KAK4483794.1"/>
    </source>
</evidence>
<evidence type="ECO:0000256" key="11">
    <source>
        <dbReference type="ARBA" id="ARBA00023239"/>
    </source>
</evidence>
<evidence type="ECO:0000256" key="7">
    <source>
        <dbReference type="ARBA" id="ARBA00022723"/>
    </source>
</evidence>
<evidence type="ECO:0000256" key="10">
    <source>
        <dbReference type="ARBA" id="ARBA00023052"/>
    </source>
</evidence>
<evidence type="ECO:0000256" key="4">
    <source>
        <dbReference type="ARBA" id="ARBA00007812"/>
    </source>
</evidence>
<dbReference type="SUPFAM" id="SSF52518">
    <property type="entry name" value="Thiamin diphosphate-binding fold (THDP-binding)"/>
    <property type="match status" value="1"/>
</dbReference>
<gene>
    <name evidence="12" type="ORF">RD792_010998</name>
</gene>
<dbReference type="Proteomes" id="UP001291926">
    <property type="component" value="Unassembled WGS sequence"/>
</dbReference>
<dbReference type="Gene3D" id="3.40.50.970">
    <property type="match status" value="1"/>
</dbReference>
<comment type="cofactor">
    <cofactor evidence="2">
        <name>a metal cation</name>
        <dbReference type="ChEBI" id="CHEBI:25213"/>
    </cofactor>
</comment>
<dbReference type="EC" id="4.1.1.1" evidence="6"/>
<reference evidence="12 13" key="1">
    <citation type="journal article" date="2023" name="bioRxiv">
        <title>Genome report: Whole genome sequence and annotation of Penstemon davidsonii.</title>
        <authorList>
            <person name="Ostevik K.L."/>
            <person name="Alabady M."/>
            <person name="Zhang M."/>
            <person name="Rausher M.D."/>
        </authorList>
    </citation>
    <scope>NUCLEOTIDE SEQUENCE [LARGE SCALE GENOMIC DNA]</scope>
    <source>
        <strain evidence="12">DNT005</strain>
        <tissue evidence="12">Whole leaf</tissue>
    </source>
</reference>
<keyword evidence="10" id="KW-0786">Thiamine pyrophosphate</keyword>
<evidence type="ECO:0000256" key="3">
    <source>
        <dbReference type="ARBA" id="ARBA00001964"/>
    </source>
</evidence>
<sequence length="118" mass="12980">MLAASHIYNGIVSTTQTSVVQLNSTQSTLDRYLECRLVRISMHDLLSFPGDFNMMLLDHLIAESWLNLVSCCNELNVGYACGRRLSRARGVGASVVAFVVRGLRVINAIVGAYSENLM</sequence>
<comment type="caution">
    <text evidence="12">The sequence shown here is derived from an EMBL/GenBank/DDBJ whole genome shotgun (WGS) entry which is preliminary data.</text>
</comment>
<organism evidence="12 13">
    <name type="scientific">Penstemon davidsonii</name>
    <dbReference type="NCBI Taxonomy" id="160366"/>
    <lineage>
        <taxon>Eukaryota</taxon>
        <taxon>Viridiplantae</taxon>
        <taxon>Streptophyta</taxon>
        <taxon>Embryophyta</taxon>
        <taxon>Tracheophyta</taxon>
        <taxon>Spermatophyta</taxon>
        <taxon>Magnoliopsida</taxon>
        <taxon>eudicotyledons</taxon>
        <taxon>Gunneridae</taxon>
        <taxon>Pentapetalae</taxon>
        <taxon>asterids</taxon>
        <taxon>lamiids</taxon>
        <taxon>Lamiales</taxon>
        <taxon>Plantaginaceae</taxon>
        <taxon>Cheloneae</taxon>
        <taxon>Penstemon</taxon>
    </lineage>
</organism>
<comment type="cofactor">
    <cofactor evidence="3">
        <name>thiamine diphosphate</name>
        <dbReference type="ChEBI" id="CHEBI:58937"/>
    </cofactor>
</comment>
<keyword evidence="7" id="KW-0479">Metal-binding</keyword>
<dbReference type="InterPro" id="IPR012110">
    <property type="entry name" value="PDC/IPDC-like"/>
</dbReference>